<evidence type="ECO:0000256" key="5">
    <source>
        <dbReference type="ARBA" id="ARBA00022989"/>
    </source>
</evidence>
<dbReference type="InterPro" id="IPR000481">
    <property type="entry name" value="GPCR_Pheromne_B_alpha_rcpt"/>
</dbReference>
<keyword evidence="3" id="KW-0589">Pheromone response</keyword>
<evidence type="ECO:0000256" key="7">
    <source>
        <dbReference type="ARBA" id="ARBA00023136"/>
    </source>
</evidence>
<keyword evidence="8" id="KW-0675">Receptor</keyword>
<feature type="transmembrane region" description="Helical" evidence="10">
    <location>
        <begin position="6"/>
        <end position="24"/>
    </location>
</feature>
<dbReference type="EMBL" id="KL197758">
    <property type="protein sequence ID" value="KDQ50562.1"/>
    <property type="molecule type" value="Genomic_DNA"/>
</dbReference>
<comment type="subcellular location">
    <subcellularLocation>
        <location evidence="1">Membrane</location>
        <topology evidence="1">Multi-pass membrane protein</topology>
    </subcellularLocation>
</comment>
<evidence type="ECO:0000313" key="11">
    <source>
        <dbReference type="EMBL" id="KDQ50562.1"/>
    </source>
</evidence>
<dbReference type="GO" id="GO:0004934">
    <property type="term" value="F:mating-type alpha-factor pheromone receptor activity"/>
    <property type="evidence" value="ECO:0007669"/>
    <property type="project" value="InterPro"/>
</dbReference>
<dbReference type="PRINTS" id="PR00901">
    <property type="entry name" value="PHEROMONEBAR"/>
</dbReference>
<feature type="transmembrane region" description="Helical" evidence="10">
    <location>
        <begin position="205"/>
        <end position="228"/>
    </location>
</feature>
<evidence type="ECO:0000256" key="8">
    <source>
        <dbReference type="ARBA" id="ARBA00023170"/>
    </source>
</evidence>
<dbReference type="GO" id="GO:0000750">
    <property type="term" value="P:pheromone-dependent signal transduction involved in conjugation with cellular fusion"/>
    <property type="evidence" value="ECO:0007669"/>
    <property type="project" value="TreeGrafter"/>
</dbReference>
<keyword evidence="4 10" id="KW-0812">Transmembrane</keyword>
<dbReference type="HOGENOM" id="CLU_027592_0_1_1"/>
<dbReference type="GO" id="GO:0005886">
    <property type="term" value="C:plasma membrane"/>
    <property type="evidence" value="ECO:0007669"/>
    <property type="project" value="TreeGrafter"/>
</dbReference>
<evidence type="ECO:0000313" key="12">
    <source>
        <dbReference type="Proteomes" id="UP000027265"/>
    </source>
</evidence>
<name>A0A067PHQ9_9AGAM</name>
<reference evidence="12" key="1">
    <citation type="journal article" date="2014" name="Proc. Natl. Acad. Sci. U.S.A.">
        <title>Extensive sampling of basidiomycete genomes demonstrates inadequacy of the white-rot/brown-rot paradigm for wood decay fungi.</title>
        <authorList>
            <person name="Riley R."/>
            <person name="Salamov A.A."/>
            <person name="Brown D.W."/>
            <person name="Nagy L.G."/>
            <person name="Floudas D."/>
            <person name="Held B.W."/>
            <person name="Levasseur A."/>
            <person name="Lombard V."/>
            <person name="Morin E."/>
            <person name="Otillar R."/>
            <person name="Lindquist E.A."/>
            <person name="Sun H."/>
            <person name="LaButti K.M."/>
            <person name="Schmutz J."/>
            <person name="Jabbour D."/>
            <person name="Luo H."/>
            <person name="Baker S.E."/>
            <person name="Pisabarro A.G."/>
            <person name="Walton J.D."/>
            <person name="Blanchette R.A."/>
            <person name="Henrissat B."/>
            <person name="Martin F."/>
            <person name="Cullen D."/>
            <person name="Hibbett D.S."/>
            <person name="Grigoriev I.V."/>
        </authorList>
    </citation>
    <scope>NUCLEOTIDE SEQUENCE [LARGE SCALE GENOMIC DNA]</scope>
    <source>
        <strain evidence="12">MUCL 33604</strain>
    </source>
</reference>
<evidence type="ECO:0000256" key="1">
    <source>
        <dbReference type="ARBA" id="ARBA00004141"/>
    </source>
</evidence>
<evidence type="ECO:0000256" key="4">
    <source>
        <dbReference type="ARBA" id="ARBA00022692"/>
    </source>
</evidence>
<evidence type="ECO:0000256" key="6">
    <source>
        <dbReference type="ARBA" id="ARBA00023040"/>
    </source>
</evidence>
<dbReference type="AlphaFoldDB" id="A0A067PHQ9"/>
<dbReference type="OrthoDB" id="2874149at2759"/>
<feature type="transmembrane region" description="Helical" evidence="10">
    <location>
        <begin position="271"/>
        <end position="289"/>
    </location>
</feature>
<dbReference type="PRINTS" id="PR00899">
    <property type="entry name" value="GPCRSTE3"/>
</dbReference>
<protein>
    <submittedName>
        <fullName evidence="11">Uncharacterized protein</fullName>
    </submittedName>
</protein>
<sequence>MADPTNALFSAFAFIGFIITLIPLPWHLEAWNSGTCYFMIWTSLGCLNQFINSIIWRGNALNSAPVWCDISTRLTLGVSVAIPAASLCINRRLYQIAKIHAVVVTRADKRRAIFIDSILCFLIPVLVMALYYVVQGHRFDIFEDVGCYPVVYDTLLSYFLINMWPLIFGLVSAVYCSLSIYSFSKRRASFNEFMTSNKSITVSRYFRLMALAMTDLLCTVPFALYSIWLNASVGVQKWVSWSDTHFDFSRVDQFPSVLWHLDQRTVVSIELTRWLLPVCAILFFLYFGFASEARRHYRVFFYVIAKPFGIKPPTKKPSGSAAGYASFTPVSVSWTNHCL</sequence>
<feature type="transmembrane region" description="Helical" evidence="10">
    <location>
        <begin position="113"/>
        <end position="134"/>
    </location>
</feature>
<accession>A0A067PHQ9</accession>
<evidence type="ECO:0000256" key="9">
    <source>
        <dbReference type="ARBA" id="ARBA00023224"/>
    </source>
</evidence>
<feature type="transmembrane region" description="Helical" evidence="10">
    <location>
        <begin position="36"/>
        <end position="56"/>
    </location>
</feature>
<proteinExistence type="inferred from homology"/>
<evidence type="ECO:0000256" key="3">
    <source>
        <dbReference type="ARBA" id="ARBA00022507"/>
    </source>
</evidence>
<dbReference type="PANTHER" id="PTHR28097:SF1">
    <property type="entry name" value="PHEROMONE A FACTOR RECEPTOR"/>
    <property type="match status" value="1"/>
</dbReference>
<dbReference type="FunCoup" id="A0A067PHQ9">
    <property type="interactions" value="94"/>
</dbReference>
<dbReference type="PANTHER" id="PTHR28097">
    <property type="entry name" value="PHEROMONE A FACTOR RECEPTOR"/>
    <property type="match status" value="1"/>
</dbReference>
<keyword evidence="6" id="KW-0297">G-protein coupled receptor</keyword>
<dbReference type="CDD" id="cd14966">
    <property type="entry name" value="7tmD_STE3"/>
    <property type="match status" value="1"/>
</dbReference>
<keyword evidence="5 10" id="KW-1133">Transmembrane helix</keyword>
<dbReference type="InParanoid" id="A0A067PHQ9"/>
<dbReference type="Proteomes" id="UP000027265">
    <property type="component" value="Unassembled WGS sequence"/>
</dbReference>
<comment type="similarity">
    <text evidence="2">Belongs to the G-protein coupled receptor 4 family.</text>
</comment>
<organism evidence="11 12">
    <name type="scientific">Jaapia argillacea MUCL 33604</name>
    <dbReference type="NCBI Taxonomy" id="933084"/>
    <lineage>
        <taxon>Eukaryota</taxon>
        <taxon>Fungi</taxon>
        <taxon>Dikarya</taxon>
        <taxon>Basidiomycota</taxon>
        <taxon>Agaricomycotina</taxon>
        <taxon>Agaricomycetes</taxon>
        <taxon>Agaricomycetidae</taxon>
        <taxon>Jaapiales</taxon>
        <taxon>Jaapiaceae</taxon>
        <taxon>Jaapia</taxon>
    </lineage>
</organism>
<feature type="transmembrane region" description="Helical" evidence="10">
    <location>
        <begin position="163"/>
        <end position="184"/>
    </location>
</feature>
<gene>
    <name evidence="11" type="ORF">JAAARDRAFT_141682</name>
</gene>
<keyword evidence="7 10" id="KW-0472">Membrane</keyword>
<evidence type="ECO:0000256" key="10">
    <source>
        <dbReference type="SAM" id="Phobius"/>
    </source>
</evidence>
<keyword evidence="9" id="KW-0807">Transducer</keyword>
<evidence type="ECO:0000256" key="2">
    <source>
        <dbReference type="ARBA" id="ARBA00011085"/>
    </source>
</evidence>
<keyword evidence="12" id="KW-1185">Reference proteome</keyword>
<dbReference type="Pfam" id="PF02076">
    <property type="entry name" value="STE3"/>
    <property type="match status" value="1"/>
</dbReference>
<dbReference type="InterPro" id="IPR001499">
    <property type="entry name" value="GPCR_STE3"/>
</dbReference>